<dbReference type="GO" id="GO:0007064">
    <property type="term" value="P:mitotic sister chromatid cohesion"/>
    <property type="evidence" value="ECO:0007669"/>
    <property type="project" value="UniProtKB-ARBA"/>
</dbReference>
<dbReference type="InterPro" id="IPR041298">
    <property type="entry name" value="UBZ3"/>
</dbReference>
<dbReference type="PIRSF" id="PIRSF036603">
    <property type="entry name" value="DPol_eta"/>
    <property type="match status" value="1"/>
</dbReference>
<dbReference type="FunFam" id="1.10.150.20:FF:000014">
    <property type="entry name" value="Polymerase (DNA directed), eta"/>
    <property type="match status" value="1"/>
</dbReference>
<dbReference type="InterPro" id="IPR052230">
    <property type="entry name" value="DNA_polymerase_eta"/>
</dbReference>
<dbReference type="EMBL" id="KN834767">
    <property type="protein sequence ID" value="KIK62517.1"/>
    <property type="molecule type" value="Genomic_DNA"/>
</dbReference>
<dbReference type="GO" id="GO:0008270">
    <property type="term" value="F:zinc ion binding"/>
    <property type="evidence" value="ECO:0007669"/>
    <property type="project" value="UniProtKB-KW"/>
</dbReference>
<dbReference type="GO" id="GO:0009314">
    <property type="term" value="P:response to radiation"/>
    <property type="evidence" value="ECO:0007669"/>
    <property type="project" value="TreeGrafter"/>
</dbReference>
<dbReference type="InterPro" id="IPR017961">
    <property type="entry name" value="DNA_pol_Y-fam_little_finger"/>
</dbReference>
<dbReference type="GO" id="GO:0035861">
    <property type="term" value="C:site of double-strand break"/>
    <property type="evidence" value="ECO:0007669"/>
    <property type="project" value="TreeGrafter"/>
</dbReference>
<organism evidence="13 14">
    <name type="scientific">Collybiopsis luxurians FD-317 M1</name>
    <dbReference type="NCBI Taxonomy" id="944289"/>
    <lineage>
        <taxon>Eukaryota</taxon>
        <taxon>Fungi</taxon>
        <taxon>Dikarya</taxon>
        <taxon>Basidiomycota</taxon>
        <taxon>Agaricomycotina</taxon>
        <taxon>Agaricomycetes</taxon>
        <taxon>Agaricomycetidae</taxon>
        <taxon>Agaricales</taxon>
        <taxon>Marasmiineae</taxon>
        <taxon>Omphalotaceae</taxon>
        <taxon>Collybiopsis</taxon>
        <taxon>Collybiopsis luxurians</taxon>
    </lineage>
</organism>
<evidence type="ECO:0000256" key="4">
    <source>
        <dbReference type="ARBA" id="ARBA00022763"/>
    </source>
</evidence>
<dbReference type="Pfam" id="PF00817">
    <property type="entry name" value="IMS"/>
    <property type="match status" value="1"/>
</dbReference>
<evidence type="ECO:0000256" key="3">
    <source>
        <dbReference type="ARBA" id="ARBA00022723"/>
    </source>
</evidence>
<dbReference type="AlphaFoldDB" id="A0A0D0CT31"/>
<evidence type="ECO:0000259" key="11">
    <source>
        <dbReference type="PROSITE" id="PS50173"/>
    </source>
</evidence>
<keyword evidence="6" id="KW-0862">Zinc</keyword>
<protein>
    <recommendedName>
        <fullName evidence="9">DNA polymerase eta</fullName>
    </recommendedName>
</protein>
<feature type="domain" description="UBZ3-type" evidence="12">
    <location>
        <begin position="528"/>
        <end position="581"/>
    </location>
</feature>
<dbReference type="Gene3D" id="3.40.1170.60">
    <property type="match status" value="1"/>
</dbReference>
<keyword evidence="4" id="KW-0227">DNA damage</keyword>
<feature type="compositionally biased region" description="Basic and acidic residues" evidence="10">
    <location>
        <begin position="583"/>
        <end position="595"/>
    </location>
</feature>
<dbReference type="GO" id="GO:0006281">
    <property type="term" value="P:DNA repair"/>
    <property type="evidence" value="ECO:0007669"/>
    <property type="project" value="UniProtKB-KW"/>
</dbReference>
<evidence type="ECO:0000256" key="7">
    <source>
        <dbReference type="ARBA" id="ARBA00023204"/>
    </source>
</evidence>
<evidence type="ECO:0000256" key="2">
    <source>
        <dbReference type="ARBA" id="ARBA00022679"/>
    </source>
</evidence>
<dbReference type="PROSITE" id="PS50173">
    <property type="entry name" value="UMUC"/>
    <property type="match status" value="1"/>
</dbReference>
<dbReference type="HOGENOM" id="CLU_012348_7_1_1"/>
<evidence type="ECO:0000256" key="8">
    <source>
        <dbReference type="ARBA" id="ARBA00023242"/>
    </source>
</evidence>
<feature type="region of interest" description="Disordered" evidence="10">
    <location>
        <begin position="503"/>
        <end position="534"/>
    </location>
</feature>
<evidence type="ECO:0000313" key="13">
    <source>
        <dbReference type="EMBL" id="KIK62517.1"/>
    </source>
</evidence>
<keyword evidence="3" id="KW-0479">Metal-binding</keyword>
<dbReference type="SUPFAM" id="SSF56672">
    <property type="entry name" value="DNA/RNA polymerases"/>
    <property type="match status" value="1"/>
</dbReference>
<feature type="region of interest" description="Disordered" evidence="10">
    <location>
        <begin position="583"/>
        <end position="628"/>
    </location>
</feature>
<evidence type="ECO:0000256" key="9">
    <source>
        <dbReference type="ARBA" id="ARBA00044975"/>
    </source>
</evidence>
<dbReference type="InterPro" id="IPR001126">
    <property type="entry name" value="UmuC"/>
</dbReference>
<dbReference type="InterPro" id="IPR043128">
    <property type="entry name" value="Rev_trsase/Diguanyl_cyclase"/>
</dbReference>
<keyword evidence="5" id="KW-0863">Zinc-finger</keyword>
<dbReference type="InterPro" id="IPR036775">
    <property type="entry name" value="DNA_pol_Y-fam_lit_finger_sf"/>
</dbReference>
<dbReference type="GO" id="GO:0003887">
    <property type="term" value="F:DNA-directed DNA polymerase activity"/>
    <property type="evidence" value="ECO:0007669"/>
    <property type="project" value="TreeGrafter"/>
</dbReference>
<sequence length="628" mass="70156">MTLASNKGKAKAEDFEMTDLNPVITYRHVLQQNLGVRDPLRVVALCDSDAFFAACEMVRLGVTDKPLIVLQWEGIIAVNYPARKFGITRFQKLEEAKKCCPDLMIVHVATYKEGEAEPGYWDNIDSRTHKVSLDYYRRESVKILNMFKEGLPGAEIEKASIDEAFIDFTKPVRQALLQRYPYLAQVPPDAPSGLDTPIPAPPSVDWTSDSHLIPIHPDSETANQDLKTDPPTWHDIALHIAAEMMHKVRVDIANKLGYTTSAGIARNKFLAKLSASYRKPYSQTVLRNLAIPCYLRPLEFQKIRFLGGKLGEALVKEYDVSTVADLLPISLEELQEKFGESAVWIYEILRGIDRAEVKEKPPVNKSMMAAKALHRPITQVSDGPHWIRVLSGELALRLNDARKERPSLWPKTLTIHGGSRSNTANGWSSRSKQAPFPFIKEVTIDVIAAAGEKLWRELVGTGTGPIKINHIALAFTGIEAADDNQQSIDSFFANPSGLKRLREEEHDFSQTRPESPTRPRQCSPPSGQGPTSFTCPQCHKTFSLPPKTLSLIVDAEDRAQALEALKNEHDDFHFAQSVAREVEPEVKIDGADRTRVKPSSKTNAKPSSSKKPKKGHESEGIEKFFSRK</sequence>
<name>A0A0D0CT31_9AGAR</name>
<dbReference type="Gene3D" id="3.30.1490.100">
    <property type="entry name" value="DNA polymerase, Y-family, little finger domain"/>
    <property type="match status" value="1"/>
</dbReference>
<dbReference type="Pfam" id="PF21704">
    <property type="entry name" value="POLH-Rev1_HhH"/>
    <property type="match status" value="1"/>
</dbReference>
<dbReference type="GO" id="GO:0005634">
    <property type="term" value="C:nucleus"/>
    <property type="evidence" value="ECO:0007669"/>
    <property type="project" value="UniProtKB-SubCell"/>
</dbReference>
<dbReference type="GO" id="GO:0070987">
    <property type="term" value="P:error-free translesion synthesis"/>
    <property type="evidence" value="ECO:0007669"/>
    <property type="project" value="UniProtKB-ARBA"/>
</dbReference>
<dbReference type="SUPFAM" id="SSF100879">
    <property type="entry name" value="Lesion bypass DNA polymerase (Y-family), little finger domain"/>
    <property type="match status" value="1"/>
</dbReference>
<feature type="compositionally biased region" description="Basic and acidic residues" evidence="10">
    <location>
        <begin position="615"/>
        <end position="628"/>
    </location>
</feature>
<evidence type="ECO:0000313" key="14">
    <source>
        <dbReference type="Proteomes" id="UP000053593"/>
    </source>
</evidence>
<dbReference type="OrthoDB" id="5723at2759"/>
<feature type="compositionally biased region" description="Low complexity" evidence="10">
    <location>
        <begin position="597"/>
        <end position="607"/>
    </location>
</feature>
<evidence type="ECO:0000256" key="1">
    <source>
        <dbReference type="ARBA" id="ARBA00004123"/>
    </source>
</evidence>
<dbReference type="GO" id="GO:0005657">
    <property type="term" value="C:replication fork"/>
    <property type="evidence" value="ECO:0007669"/>
    <property type="project" value="UniProtKB-ARBA"/>
</dbReference>
<dbReference type="GO" id="GO:0042276">
    <property type="term" value="P:error-prone translesion synthesis"/>
    <property type="evidence" value="ECO:0007669"/>
    <property type="project" value="TreeGrafter"/>
</dbReference>
<dbReference type="PANTHER" id="PTHR45873:SF1">
    <property type="entry name" value="DNA POLYMERASE ETA"/>
    <property type="match status" value="1"/>
</dbReference>
<keyword evidence="2" id="KW-0808">Transferase</keyword>
<dbReference type="InterPro" id="IPR043502">
    <property type="entry name" value="DNA/RNA_pol_sf"/>
</dbReference>
<evidence type="ECO:0000256" key="10">
    <source>
        <dbReference type="SAM" id="MobiDB-lite"/>
    </source>
</evidence>
<reference evidence="13 14" key="1">
    <citation type="submission" date="2014-04" db="EMBL/GenBank/DDBJ databases">
        <title>Evolutionary Origins and Diversification of the Mycorrhizal Mutualists.</title>
        <authorList>
            <consortium name="DOE Joint Genome Institute"/>
            <consortium name="Mycorrhizal Genomics Consortium"/>
            <person name="Kohler A."/>
            <person name="Kuo A."/>
            <person name="Nagy L.G."/>
            <person name="Floudas D."/>
            <person name="Copeland A."/>
            <person name="Barry K.W."/>
            <person name="Cichocki N."/>
            <person name="Veneault-Fourrey C."/>
            <person name="LaButti K."/>
            <person name="Lindquist E.A."/>
            <person name="Lipzen A."/>
            <person name="Lundell T."/>
            <person name="Morin E."/>
            <person name="Murat C."/>
            <person name="Riley R."/>
            <person name="Ohm R."/>
            <person name="Sun H."/>
            <person name="Tunlid A."/>
            <person name="Henrissat B."/>
            <person name="Grigoriev I.V."/>
            <person name="Hibbett D.S."/>
            <person name="Martin F."/>
        </authorList>
    </citation>
    <scope>NUCLEOTIDE SEQUENCE [LARGE SCALE GENOMIC DNA]</scope>
    <source>
        <strain evidence="13 14">FD-317 M1</strain>
    </source>
</reference>
<evidence type="ECO:0000256" key="6">
    <source>
        <dbReference type="ARBA" id="ARBA00022833"/>
    </source>
</evidence>
<accession>A0A0D0CT31</accession>
<keyword evidence="7" id="KW-0234">DNA repair</keyword>
<feature type="domain" description="UmuC" evidence="11">
    <location>
        <begin position="43"/>
        <end position="307"/>
    </location>
</feature>
<dbReference type="Proteomes" id="UP000053593">
    <property type="component" value="Unassembled WGS sequence"/>
</dbReference>
<dbReference type="Gene3D" id="1.10.150.20">
    <property type="entry name" value="5' to 3' exonuclease, C-terminal subdomain"/>
    <property type="match status" value="1"/>
</dbReference>
<dbReference type="Gene3D" id="3.30.70.270">
    <property type="match status" value="1"/>
</dbReference>
<dbReference type="FunFam" id="3.40.1170.60:FF:000008">
    <property type="entry name" value="DNA polymerase eta subunit"/>
    <property type="match status" value="1"/>
</dbReference>
<gene>
    <name evidence="13" type="ORF">GYMLUDRAFT_223745</name>
</gene>
<dbReference type="PANTHER" id="PTHR45873">
    <property type="entry name" value="DNA POLYMERASE ETA"/>
    <property type="match status" value="1"/>
</dbReference>
<feature type="compositionally biased region" description="Polar residues" evidence="10">
    <location>
        <begin position="510"/>
        <end position="534"/>
    </location>
</feature>
<dbReference type="GO" id="GO:0003684">
    <property type="term" value="F:damaged DNA binding"/>
    <property type="evidence" value="ECO:0007669"/>
    <property type="project" value="InterPro"/>
</dbReference>
<keyword evidence="14" id="KW-1185">Reference proteome</keyword>
<keyword evidence="8" id="KW-0539">Nucleus</keyword>
<dbReference type="Pfam" id="PF11799">
    <property type="entry name" value="IMS_C"/>
    <property type="match status" value="1"/>
</dbReference>
<evidence type="ECO:0000256" key="5">
    <source>
        <dbReference type="ARBA" id="ARBA00022771"/>
    </source>
</evidence>
<proteinExistence type="predicted"/>
<dbReference type="PROSITE" id="PS51907">
    <property type="entry name" value="ZF_UBZ3"/>
    <property type="match status" value="1"/>
</dbReference>
<comment type="subcellular location">
    <subcellularLocation>
        <location evidence="1">Nucleus</location>
    </subcellularLocation>
</comment>
<evidence type="ECO:0000259" key="12">
    <source>
        <dbReference type="PROSITE" id="PS51907"/>
    </source>
</evidence>